<evidence type="ECO:0000256" key="7">
    <source>
        <dbReference type="SAM" id="Phobius"/>
    </source>
</evidence>
<gene>
    <name evidence="9" type="ORF">NWFMUON74_24750</name>
</gene>
<dbReference type="RefSeq" id="WP_187687921.1">
    <property type="nucleotide sequence ID" value="NZ_AP023396.1"/>
</dbReference>
<keyword evidence="7" id="KW-0812">Transmembrane</keyword>
<keyword evidence="3" id="KW-0808">Transferase</keyword>
<dbReference type="GO" id="GO:0005524">
    <property type="term" value="F:ATP binding"/>
    <property type="evidence" value="ECO:0007669"/>
    <property type="project" value="UniProtKB-KW"/>
</dbReference>
<dbReference type="Gene3D" id="3.30.200.20">
    <property type="entry name" value="Phosphorylase Kinase, domain 1"/>
    <property type="match status" value="1"/>
</dbReference>
<reference evidence="9 10" key="1">
    <citation type="submission" date="2020-08" db="EMBL/GenBank/DDBJ databases">
        <title>Genome Sequencing of Nocardia wallacei strain FMUON74 and assembly.</title>
        <authorList>
            <person name="Toyokawa M."/>
            <person name="Uesaka K."/>
        </authorList>
    </citation>
    <scope>NUCLEOTIDE SEQUENCE [LARGE SCALE GENOMIC DNA]</scope>
    <source>
        <strain evidence="9 10">FMUON74</strain>
    </source>
</reference>
<dbReference type="AlphaFoldDB" id="A0A7G1KKH0"/>
<dbReference type="PROSITE" id="PS00108">
    <property type="entry name" value="PROTEIN_KINASE_ST"/>
    <property type="match status" value="1"/>
</dbReference>
<feature type="transmembrane region" description="Helical" evidence="7">
    <location>
        <begin position="289"/>
        <end position="310"/>
    </location>
</feature>
<dbReference type="Proteomes" id="UP000516173">
    <property type="component" value="Chromosome"/>
</dbReference>
<evidence type="ECO:0000256" key="6">
    <source>
        <dbReference type="ARBA" id="ARBA00022840"/>
    </source>
</evidence>
<proteinExistence type="predicted"/>
<dbReference type="FunFam" id="1.10.510.10:FF:000021">
    <property type="entry name" value="Serine/threonine protein kinase"/>
    <property type="match status" value="1"/>
</dbReference>
<dbReference type="InterPro" id="IPR000719">
    <property type="entry name" value="Prot_kinase_dom"/>
</dbReference>
<evidence type="ECO:0000256" key="2">
    <source>
        <dbReference type="ARBA" id="ARBA00022527"/>
    </source>
</evidence>
<dbReference type="PANTHER" id="PTHR43289">
    <property type="entry name" value="MITOGEN-ACTIVATED PROTEIN KINASE KINASE KINASE 20-RELATED"/>
    <property type="match status" value="1"/>
</dbReference>
<dbReference type="InterPro" id="IPR011009">
    <property type="entry name" value="Kinase-like_dom_sf"/>
</dbReference>
<keyword evidence="7" id="KW-1133">Transmembrane helix</keyword>
<evidence type="ECO:0000313" key="9">
    <source>
        <dbReference type="EMBL" id="BCK54703.1"/>
    </source>
</evidence>
<evidence type="ECO:0000256" key="4">
    <source>
        <dbReference type="ARBA" id="ARBA00022741"/>
    </source>
</evidence>
<dbReference type="EMBL" id="AP023396">
    <property type="protein sequence ID" value="BCK54703.1"/>
    <property type="molecule type" value="Genomic_DNA"/>
</dbReference>
<evidence type="ECO:0000313" key="10">
    <source>
        <dbReference type="Proteomes" id="UP000516173"/>
    </source>
</evidence>
<dbReference type="SUPFAM" id="SSF56112">
    <property type="entry name" value="Protein kinase-like (PK-like)"/>
    <property type="match status" value="1"/>
</dbReference>
<dbReference type="EC" id="2.7.11.1" evidence="1"/>
<keyword evidence="4" id="KW-0547">Nucleotide-binding</keyword>
<dbReference type="Gene3D" id="1.10.510.10">
    <property type="entry name" value="Transferase(Phosphotransferase) domain 1"/>
    <property type="match status" value="1"/>
</dbReference>
<keyword evidence="7" id="KW-0472">Membrane</keyword>
<dbReference type="InterPro" id="IPR008271">
    <property type="entry name" value="Ser/Thr_kinase_AS"/>
</dbReference>
<evidence type="ECO:0000256" key="1">
    <source>
        <dbReference type="ARBA" id="ARBA00012513"/>
    </source>
</evidence>
<evidence type="ECO:0000256" key="3">
    <source>
        <dbReference type="ARBA" id="ARBA00022679"/>
    </source>
</evidence>
<dbReference type="PANTHER" id="PTHR43289:SF6">
    <property type="entry name" value="SERINE_THREONINE-PROTEIN KINASE NEKL-3"/>
    <property type="match status" value="1"/>
</dbReference>
<accession>A0A7G1KKH0</accession>
<keyword evidence="5" id="KW-0418">Kinase</keyword>
<evidence type="ECO:0000256" key="5">
    <source>
        <dbReference type="ARBA" id="ARBA00022777"/>
    </source>
</evidence>
<name>A0A7G1KKH0_9NOCA</name>
<keyword evidence="6" id="KW-0067">ATP-binding</keyword>
<dbReference type="GeneID" id="80347029"/>
<keyword evidence="2" id="KW-0723">Serine/threonine-protein kinase</keyword>
<dbReference type="GO" id="GO:0004674">
    <property type="term" value="F:protein serine/threonine kinase activity"/>
    <property type="evidence" value="ECO:0007669"/>
    <property type="project" value="UniProtKB-KW"/>
</dbReference>
<keyword evidence="10" id="KW-1185">Reference proteome</keyword>
<protein>
    <recommendedName>
        <fullName evidence="1">non-specific serine/threonine protein kinase</fullName>
        <ecNumber evidence="1">2.7.11.1</ecNumber>
    </recommendedName>
</protein>
<feature type="domain" description="Protein kinase" evidence="8">
    <location>
        <begin position="12"/>
        <end position="277"/>
    </location>
</feature>
<dbReference type="KEGG" id="nwl:NWFMUON74_24750"/>
<dbReference type="Pfam" id="PF00069">
    <property type="entry name" value="Pkinase"/>
    <property type="match status" value="1"/>
</dbReference>
<dbReference type="PROSITE" id="PS50011">
    <property type="entry name" value="PROTEIN_KINASE_DOM"/>
    <property type="match status" value="1"/>
</dbReference>
<dbReference type="CDD" id="cd14014">
    <property type="entry name" value="STKc_PknB_like"/>
    <property type="match status" value="1"/>
</dbReference>
<organism evidence="9 10">
    <name type="scientific">Nocardia wallacei</name>
    <dbReference type="NCBI Taxonomy" id="480035"/>
    <lineage>
        <taxon>Bacteria</taxon>
        <taxon>Bacillati</taxon>
        <taxon>Actinomycetota</taxon>
        <taxon>Actinomycetes</taxon>
        <taxon>Mycobacteriales</taxon>
        <taxon>Nocardiaceae</taxon>
        <taxon>Nocardia</taxon>
    </lineage>
</organism>
<dbReference type="SMART" id="SM00220">
    <property type="entry name" value="S_TKc"/>
    <property type="match status" value="1"/>
</dbReference>
<sequence length="482" mass="50137">MRLAAGDVFAGYRVIRLLGAGGMGRVYLAEHPRLPRRDALKILDPVPGADAEFRLRFLREAELAARLEHPNVVSIYDRGAEGEMLWLAMRYVEGTDLAGLIRQGPGALPAHRAVRIIGAAARGLDAAHRAGLLHRDVKPANILVATGDDGSDIVRITDFGIARPLDSGTSVTATGSIAASLAYAAPEQFEGRPLGPRTDVYALGATLFETLTGRVPFAGRSMAAVLHAHLSEPPPRPSAVAAVPPALDAVIARAMAKDPAERFGSCGELAAAAEQALDPPPAVRGARPVAVPALILTLAVVMIAAVILLATRPGDGVTGNAVAANTTTAPAAPPASSVPTTPAAAAWGPAAYIVAAFPGLLPADPEGAGYQGMRCALNDDSGTWLHCPNTDPDRFSVNIHCAADRRPVTYRADRTGLADLHEEAWTRPSGTGTVRWASDSIAGFGLLDVAFDDPARNFCVVSASGGTGGRDVYDNWWAAAPV</sequence>
<evidence type="ECO:0000259" key="8">
    <source>
        <dbReference type="PROSITE" id="PS50011"/>
    </source>
</evidence>